<evidence type="ECO:0000256" key="2">
    <source>
        <dbReference type="SAM" id="Phobius"/>
    </source>
</evidence>
<sequence>MAPHVWISCLVGLLAPCVLASVRNRTIDDADRSITYSPQWKTACDYPYPWSQCPDPIKIKNGTLHWVWVGQTPDQSDPPQISVQFTGTAVYVYNVLPYNPSPQPDIQFILDNNTVSNYTQPATSSWGYTYNSLVYANSGLQNVPHSLVIEAKGLSLVMFDYFEYTADDDTSSPPPPSLPSSSSSSHKSLSSITSISSQPQSEPGGSLSLDSGTPMSSASRVPTVPGSPPTASGAHGSARPESIAGEVLGSVLALAVLTGAALYINRHLRRRANKKALRRLADDDGLPRMIDSSGHVCQEVPIICAPRFPIRPTPDVPHSRRPTMSSVATSPTSYNNVAPSKTYLNDGIMVSILEKVEVSRSEYPTFTPIERGLEKDGSQVRPKAR</sequence>
<feature type="transmembrane region" description="Helical" evidence="2">
    <location>
        <begin position="247"/>
        <end position="265"/>
    </location>
</feature>
<evidence type="ECO:0000256" key="3">
    <source>
        <dbReference type="SAM" id="SignalP"/>
    </source>
</evidence>
<accession>A0A4Q9Q5Z5</accession>
<dbReference type="Proteomes" id="UP000292082">
    <property type="component" value="Unassembled WGS sequence"/>
</dbReference>
<feature type="compositionally biased region" description="Polar residues" evidence="1">
    <location>
        <begin position="322"/>
        <end position="333"/>
    </location>
</feature>
<evidence type="ECO:0000256" key="1">
    <source>
        <dbReference type="SAM" id="MobiDB-lite"/>
    </source>
</evidence>
<evidence type="ECO:0000313" key="4">
    <source>
        <dbReference type="EMBL" id="TBU62451.1"/>
    </source>
</evidence>
<feature type="compositionally biased region" description="Polar residues" evidence="1">
    <location>
        <begin position="208"/>
        <end position="220"/>
    </location>
</feature>
<feature type="region of interest" description="Disordered" evidence="1">
    <location>
        <begin position="168"/>
        <end position="239"/>
    </location>
</feature>
<dbReference type="Gene3D" id="2.60.120.260">
    <property type="entry name" value="Galactose-binding domain-like"/>
    <property type="match status" value="1"/>
</dbReference>
<keyword evidence="5" id="KW-1185">Reference proteome</keyword>
<feature type="chain" id="PRO_5020644465" evidence="3">
    <location>
        <begin position="21"/>
        <end position="385"/>
    </location>
</feature>
<evidence type="ECO:0000313" key="5">
    <source>
        <dbReference type="Proteomes" id="UP000292082"/>
    </source>
</evidence>
<protein>
    <submittedName>
        <fullName evidence="4">Uncharacterized protein</fullName>
    </submittedName>
</protein>
<dbReference type="EMBL" id="ML145093">
    <property type="protein sequence ID" value="TBU62451.1"/>
    <property type="molecule type" value="Genomic_DNA"/>
</dbReference>
<feature type="region of interest" description="Disordered" evidence="1">
    <location>
        <begin position="313"/>
        <end position="333"/>
    </location>
</feature>
<proteinExistence type="predicted"/>
<name>A0A4Q9Q5Z5_9APHY</name>
<keyword evidence="2" id="KW-0472">Membrane</keyword>
<keyword evidence="3" id="KW-0732">Signal</keyword>
<keyword evidence="2" id="KW-0812">Transmembrane</keyword>
<feature type="signal peptide" evidence="3">
    <location>
        <begin position="1"/>
        <end position="20"/>
    </location>
</feature>
<gene>
    <name evidence="4" type="ORF">BD310DRAFT_974255</name>
</gene>
<feature type="compositionally biased region" description="Low complexity" evidence="1">
    <location>
        <begin position="179"/>
        <end position="201"/>
    </location>
</feature>
<dbReference type="AlphaFoldDB" id="A0A4Q9Q5Z5"/>
<organism evidence="4 5">
    <name type="scientific">Dichomitus squalens</name>
    <dbReference type="NCBI Taxonomy" id="114155"/>
    <lineage>
        <taxon>Eukaryota</taxon>
        <taxon>Fungi</taxon>
        <taxon>Dikarya</taxon>
        <taxon>Basidiomycota</taxon>
        <taxon>Agaricomycotina</taxon>
        <taxon>Agaricomycetes</taxon>
        <taxon>Polyporales</taxon>
        <taxon>Polyporaceae</taxon>
        <taxon>Dichomitus</taxon>
    </lineage>
</organism>
<keyword evidence="2" id="KW-1133">Transmembrane helix</keyword>
<reference evidence="4 5" key="1">
    <citation type="submission" date="2019-01" db="EMBL/GenBank/DDBJ databases">
        <title>Draft genome sequences of three monokaryotic isolates of the white-rot basidiomycete fungus Dichomitus squalens.</title>
        <authorList>
            <consortium name="DOE Joint Genome Institute"/>
            <person name="Lopez S.C."/>
            <person name="Andreopoulos B."/>
            <person name="Pangilinan J."/>
            <person name="Lipzen A."/>
            <person name="Riley R."/>
            <person name="Ahrendt S."/>
            <person name="Ng V."/>
            <person name="Barry K."/>
            <person name="Daum C."/>
            <person name="Grigoriev I.V."/>
            <person name="Hilden K.S."/>
            <person name="Makela M.R."/>
            <person name="de Vries R.P."/>
        </authorList>
    </citation>
    <scope>NUCLEOTIDE SEQUENCE [LARGE SCALE GENOMIC DNA]</scope>
    <source>
        <strain evidence="4 5">CBS 464.89</strain>
    </source>
</reference>